<dbReference type="Proteomes" id="UP001281147">
    <property type="component" value="Unassembled WGS sequence"/>
</dbReference>
<keyword evidence="2" id="KW-1185">Reference proteome</keyword>
<evidence type="ECO:0000313" key="2">
    <source>
        <dbReference type="Proteomes" id="UP001281147"/>
    </source>
</evidence>
<name>A0ACC3N812_9PEZI</name>
<gene>
    <name evidence="1" type="ORF">LTR37_009423</name>
</gene>
<comment type="caution">
    <text evidence="1">The sequence shown here is derived from an EMBL/GenBank/DDBJ whole genome shotgun (WGS) entry which is preliminary data.</text>
</comment>
<accession>A0ACC3N812</accession>
<dbReference type="EMBL" id="JAUTXU010000073">
    <property type="protein sequence ID" value="KAK3711905.1"/>
    <property type="molecule type" value="Genomic_DNA"/>
</dbReference>
<evidence type="ECO:0000313" key="1">
    <source>
        <dbReference type="EMBL" id="KAK3711905.1"/>
    </source>
</evidence>
<proteinExistence type="predicted"/>
<sequence>MAEVAGIVISGIGLVALATTVVDCFEKVDTGRNLGKDYEHYSLQLELAHLAYQRWLKSVQIGEHDKLNVLAKLHVATEQESNAVEKLLGHIKAAFAEAERDSRIARSQHKARGTTASSEETDETLADLGARVRLATKKRQKDANVIDKIRWVVHESKAFETLSERQFDKRRNLAAADLAELAPPGDSRRLNLLLATAKDVDPILFDRAAQVERKGHYFENAKLAGRAKAFHGNQYAVGAQDPGTRHEFRNVSASDEAMAFYGDTVGMPSFWDKT</sequence>
<protein>
    <submittedName>
        <fullName evidence="1">Uncharacterized protein</fullName>
    </submittedName>
</protein>
<organism evidence="1 2">
    <name type="scientific">Vermiconidia calcicola</name>
    <dbReference type="NCBI Taxonomy" id="1690605"/>
    <lineage>
        <taxon>Eukaryota</taxon>
        <taxon>Fungi</taxon>
        <taxon>Dikarya</taxon>
        <taxon>Ascomycota</taxon>
        <taxon>Pezizomycotina</taxon>
        <taxon>Dothideomycetes</taxon>
        <taxon>Dothideomycetidae</taxon>
        <taxon>Mycosphaerellales</taxon>
        <taxon>Extremaceae</taxon>
        <taxon>Vermiconidia</taxon>
    </lineage>
</organism>
<reference evidence="1" key="1">
    <citation type="submission" date="2023-07" db="EMBL/GenBank/DDBJ databases">
        <title>Black Yeasts Isolated from many extreme environments.</title>
        <authorList>
            <person name="Coleine C."/>
            <person name="Stajich J.E."/>
            <person name="Selbmann L."/>
        </authorList>
    </citation>
    <scope>NUCLEOTIDE SEQUENCE</scope>
    <source>
        <strain evidence="1">CCFEE 5714</strain>
    </source>
</reference>